<evidence type="ECO:0000256" key="1">
    <source>
        <dbReference type="ARBA" id="ARBA00004141"/>
    </source>
</evidence>
<sequence>MHTDNLKRGALYLIASGLLFACSGAMVKVASARLPNEMVVFFRSALGLLALSPWLWRRGWGALKTRHPFAHLWRGLCGLGAMYCYFYAIAHMPLGEATLLNYASPLFIPFLAFLLLGEGVSRRLWFAIGVGFVGIVLILKPGLDLFRPVSLVGLASGLFTAFAMVGIRRLTRSESASRIVFYFSLVCTVGSAAPLAWAWRTPEPELWALLILIGAVASLAQLLLTRAYAHAPAAQVGPFTYSTVVFATFIGLVFWGEVPDVYSFLGAVLVVAAGVLTIRYAGSRAAPAAELPDRMK</sequence>
<evidence type="ECO:0000313" key="8">
    <source>
        <dbReference type="Proteomes" id="UP000178885"/>
    </source>
</evidence>
<gene>
    <name evidence="7" type="ORF">A2151_04090</name>
</gene>
<feature type="transmembrane region" description="Helical" evidence="5">
    <location>
        <begin position="206"/>
        <end position="224"/>
    </location>
</feature>
<feature type="transmembrane region" description="Helical" evidence="5">
    <location>
        <begin position="179"/>
        <end position="200"/>
    </location>
</feature>
<feature type="transmembrane region" description="Helical" evidence="5">
    <location>
        <begin position="124"/>
        <end position="143"/>
    </location>
</feature>
<evidence type="ECO:0000256" key="4">
    <source>
        <dbReference type="ARBA" id="ARBA00023136"/>
    </source>
</evidence>
<reference evidence="7 8" key="1">
    <citation type="journal article" date="2016" name="Nat. Commun.">
        <title>Thousands of microbial genomes shed light on interconnected biogeochemical processes in an aquifer system.</title>
        <authorList>
            <person name="Anantharaman K."/>
            <person name="Brown C.T."/>
            <person name="Hug L.A."/>
            <person name="Sharon I."/>
            <person name="Castelle C.J."/>
            <person name="Probst A.J."/>
            <person name="Thomas B.C."/>
            <person name="Singh A."/>
            <person name="Wilkins M.J."/>
            <person name="Karaoz U."/>
            <person name="Brodie E.L."/>
            <person name="Williams K.H."/>
            <person name="Hubbard S.S."/>
            <person name="Banfield J.F."/>
        </authorList>
    </citation>
    <scope>NUCLEOTIDE SEQUENCE [LARGE SCALE GENOMIC DNA]</scope>
</reference>
<dbReference type="SUPFAM" id="SSF103481">
    <property type="entry name" value="Multidrug resistance efflux transporter EmrE"/>
    <property type="match status" value="2"/>
</dbReference>
<dbReference type="InterPro" id="IPR000620">
    <property type="entry name" value="EamA_dom"/>
</dbReference>
<accession>A0A1F6TTC0</accession>
<dbReference type="Pfam" id="PF00892">
    <property type="entry name" value="EamA"/>
    <property type="match status" value="2"/>
</dbReference>
<feature type="domain" description="EamA" evidence="6">
    <location>
        <begin position="151"/>
        <end position="277"/>
    </location>
</feature>
<keyword evidence="2 5" id="KW-0812">Transmembrane</keyword>
<feature type="transmembrane region" description="Helical" evidence="5">
    <location>
        <begin position="68"/>
        <end position="88"/>
    </location>
</feature>
<feature type="transmembrane region" description="Helical" evidence="5">
    <location>
        <begin position="12"/>
        <end position="32"/>
    </location>
</feature>
<evidence type="ECO:0000256" key="5">
    <source>
        <dbReference type="SAM" id="Phobius"/>
    </source>
</evidence>
<keyword evidence="3 5" id="KW-1133">Transmembrane helix</keyword>
<dbReference type="AlphaFoldDB" id="A0A1F6TTC0"/>
<evidence type="ECO:0000259" key="6">
    <source>
        <dbReference type="Pfam" id="PF00892"/>
    </source>
</evidence>
<comment type="subcellular location">
    <subcellularLocation>
        <location evidence="1">Membrane</location>
        <topology evidence="1">Multi-pass membrane protein</topology>
    </subcellularLocation>
</comment>
<feature type="transmembrane region" description="Helical" evidence="5">
    <location>
        <begin position="236"/>
        <end position="255"/>
    </location>
</feature>
<dbReference type="PANTHER" id="PTHR22911:SF6">
    <property type="entry name" value="SOLUTE CARRIER FAMILY 35 MEMBER G1"/>
    <property type="match status" value="1"/>
</dbReference>
<dbReference type="InterPro" id="IPR037185">
    <property type="entry name" value="EmrE-like"/>
</dbReference>
<feature type="transmembrane region" description="Helical" evidence="5">
    <location>
        <begin position="38"/>
        <end position="56"/>
    </location>
</feature>
<feature type="transmembrane region" description="Helical" evidence="5">
    <location>
        <begin position="149"/>
        <end position="167"/>
    </location>
</feature>
<keyword evidence="4 5" id="KW-0472">Membrane</keyword>
<organism evidence="7 8">
    <name type="scientific">Candidatus Muproteobacteria bacterium RBG_16_65_34</name>
    <dbReference type="NCBI Taxonomy" id="1817760"/>
    <lineage>
        <taxon>Bacteria</taxon>
        <taxon>Pseudomonadati</taxon>
        <taxon>Pseudomonadota</taxon>
        <taxon>Candidatus Muproteobacteria</taxon>
    </lineage>
</organism>
<dbReference type="PROSITE" id="PS51257">
    <property type="entry name" value="PROKAR_LIPOPROTEIN"/>
    <property type="match status" value="1"/>
</dbReference>
<feature type="transmembrane region" description="Helical" evidence="5">
    <location>
        <begin position="261"/>
        <end position="281"/>
    </location>
</feature>
<feature type="transmembrane region" description="Helical" evidence="5">
    <location>
        <begin position="100"/>
        <end position="117"/>
    </location>
</feature>
<dbReference type="Gene3D" id="1.10.3730.20">
    <property type="match status" value="1"/>
</dbReference>
<evidence type="ECO:0000256" key="2">
    <source>
        <dbReference type="ARBA" id="ARBA00022692"/>
    </source>
</evidence>
<dbReference type="Proteomes" id="UP000178885">
    <property type="component" value="Unassembled WGS sequence"/>
</dbReference>
<dbReference type="EMBL" id="MFSU01000029">
    <property type="protein sequence ID" value="OGI48381.1"/>
    <property type="molecule type" value="Genomic_DNA"/>
</dbReference>
<comment type="caution">
    <text evidence="7">The sequence shown here is derived from an EMBL/GenBank/DDBJ whole genome shotgun (WGS) entry which is preliminary data.</text>
</comment>
<dbReference type="PANTHER" id="PTHR22911">
    <property type="entry name" value="ACYL-MALONYL CONDENSING ENZYME-RELATED"/>
    <property type="match status" value="1"/>
</dbReference>
<name>A0A1F6TTC0_9PROT</name>
<dbReference type="STRING" id="1817760.A2151_04090"/>
<dbReference type="GO" id="GO:0016020">
    <property type="term" value="C:membrane"/>
    <property type="evidence" value="ECO:0007669"/>
    <property type="project" value="UniProtKB-SubCell"/>
</dbReference>
<feature type="domain" description="EamA" evidence="6">
    <location>
        <begin position="8"/>
        <end position="139"/>
    </location>
</feature>
<proteinExistence type="predicted"/>
<evidence type="ECO:0000313" key="7">
    <source>
        <dbReference type="EMBL" id="OGI48381.1"/>
    </source>
</evidence>
<evidence type="ECO:0000256" key="3">
    <source>
        <dbReference type="ARBA" id="ARBA00022989"/>
    </source>
</evidence>
<protein>
    <recommendedName>
        <fullName evidence="6">EamA domain-containing protein</fullName>
    </recommendedName>
</protein>